<keyword evidence="4" id="KW-1185">Reference proteome</keyword>
<dbReference type="SMART" id="SM00530">
    <property type="entry name" value="HTH_XRE"/>
    <property type="match status" value="1"/>
</dbReference>
<evidence type="ECO:0000313" key="4">
    <source>
        <dbReference type="Proteomes" id="UP000798488"/>
    </source>
</evidence>
<dbReference type="Gene3D" id="1.10.260.40">
    <property type="entry name" value="lambda repressor-like DNA-binding domains"/>
    <property type="match status" value="1"/>
</dbReference>
<comment type="caution">
    <text evidence="3">The sequence shown here is derived from an EMBL/GenBank/DDBJ whole genome shotgun (WGS) entry which is preliminary data.</text>
</comment>
<dbReference type="GO" id="GO:0003700">
    <property type="term" value="F:DNA-binding transcription factor activity"/>
    <property type="evidence" value="ECO:0007669"/>
    <property type="project" value="TreeGrafter"/>
</dbReference>
<evidence type="ECO:0000256" key="1">
    <source>
        <dbReference type="ARBA" id="ARBA00023125"/>
    </source>
</evidence>
<keyword evidence="1" id="KW-0238">DNA-binding</keyword>
<dbReference type="PROSITE" id="PS50943">
    <property type="entry name" value="HTH_CROC1"/>
    <property type="match status" value="1"/>
</dbReference>
<dbReference type="InterPro" id="IPR050807">
    <property type="entry name" value="TransReg_Diox_bact_type"/>
</dbReference>
<feature type="domain" description="HTH cro/C1-type" evidence="2">
    <location>
        <begin position="18"/>
        <end position="72"/>
    </location>
</feature>
<sequence length="145" mass="16764">MRLLVGGETVENEFGARLRKLREQRKLTQSELAKLCDLGESTISFYESGKREPSYKILLNLAEKLNTTPSYLLTGNYEKDNSPWWEKDNPPAAIELEYFIRNQTNLRIFGDPLDDDIKDDVMLALRAAWEAIKKEKTASKQPKRK</sequence>
<accession>A0A9D2WRR5</accession>
<evidence type="ECO:0000313" key="3">
    <source>
        <dbReference type="EMBL" id="KAF1086153.1"/>
    </source>
</evidence>
<gene>
    <name evidence="3" type="primary">xre_1</name>
    <name evidence="3" type="ORF">SPSYN_00894</name>
</gene>
<dbReference type="GO" id="GO:0003677">
    <property type="term" value="F:DNA binding"/>
    <property type="evidence" value="ECO:0007669"/>
    <property type="project" value="UniProtKB-KW"/>
</dbReference>
<organism evidence="3 4">
    <name type="scientific">Sporotomaculum syntrophicum</name>
    <dbReference type="NCBI Taxonomy" id="182264"/>
    <lineage>
        <taxon>Bacteria</taxon>
        <taxon>Bacillati</taxon>
        <taxon>Bacillota</taxon>
        <taxon>Clostridia</taxon>
        <taxon>Eubacteriales</taxon>
        <taxon>Desulfallaceae</taxon>
        <taxon>Sporotomaculum</taxon>
    </lineage>
</organism>
<proteinExistence type="predicted"/>
<dbReference type="EMBL" id="LSRS01000002">
    <property type="protein sequence ID" value="KAF1086153.1"/>
    <property type="molecule type" value="Genomic_DNA"/>
</dbReference>
<dbReference type="SUPFAM" id="SSF47413">
    <property type="entry name" value="lambda repressor-like DNA-binding domains"/>
    <property type="match status" value="1"/>
</dbReference>
<name>A0A9D2WRR5_9FIRM</name>
<reference evidence="3" key="1">
    <citation type="submission" date="2016-02" db="EMBL/GenBank/DDBJ databases">
        <title>Draft Genome Sequence of Sporotomaculum syntrophicum Strain FB, a Syntrophic Benzoate Degrader.</title>
        <authorList>
            <person name="Nobu M.K."/>
            <person name="Narihiro T."/>
            <person name="Qiu Y.-L."/>
            <person name="Ohashi A."/>
            <person name="Liu W.-T."/>
            <person name="Yuji S."/>
        </authorList>
    </citation>
    <scope>NUCLEOTIDE SEQUENCE</scope>
    <source>
        <strain evidence="3">FB</strain>
    </source>
</reference>
<dbReference type="InterPro" id="IPR010982">
    <property type="entry name" value="Lambda_DNA-bd_dom_sf"/>
</dbReference>
<protein>
    <submittedName>
        <fullName evidence="3">HTH-type transcriptional regulator Xre</fullName>
    </submittedName>
</protein>
<dbReference type="AlphaFoldDB" id="A0A9D2WRR5"/>
<dbReference type="Proteomes" id="UP000798488">
    <property type="component" value="Unassembled WGS sequence"/>
</dbReference>
<dbReference type="PANTHER" id="PTHR46797:SF1">
    <property type="entry name" value="METHYLPHOSPHONATE SYNTHASE"/>
    <property type="match status" value="1"/>
</dbReference>
<dbReference type="CDD" id="cd00093">
    <property type="entry name" value="HTH_XRE"/>
    <property type="match status" value="1"/>
</dbReference>
<dbReference type="GO" id="GO:0005829">
    <property type="term" value="C:cytosol"/>
    <property type="evidence" value="ECO:0007669"/>
    <property type="project" value="TreeGrafter"/>
</dbReference>
<dbReference type="PANTHER" id="PTHR46797">
    <property type="entry name" value="HTH-TYPE TRANSCRIPTIONAL REGULATOR"/>
    <property type="match status" value="1"/>
</dbReference>
<dbReference type="InterPro" id="IPR001387">
    <property type="entry name" value="Cro/C1-type_HTH"/>
</dbReference>
<dbReference type="Pfam" id="PF01381">
    <property type="entry name" value="HTH_3"/>
    <property type="match status" value="1"/>
</dbReference>
<evidence type="ECO:0000259" key="2">
    <source>
        <dbReference type="PROSITE" id="PS50943"/>
    </source>
</evidence>